<proteinExistence type="predicted"/>
<evidence type="ECO:0000313" key="2">
    <source>
        <dbReference type="EMBL" id="KAL2918065.1"/>
    </source>
</evidence>
<sequence length="118" mass="12555">MGLLPAEFFSQPLSILSFVLSCVTAAANQFVAGLIASRLIRSRNAAWRMFALLALLNLVSILPQTLAAYRIDFETIVMAALKRKLAEADKDGSGVGKIAMVALIAIANVRAASQYTAA</sequence>
<protein>
    <recommendedName>
        <fullName evidence="4">MFS transporter</fullName>
    </recommendedName>
</protein>
<organism evidence="2 3">
    <name type="scientific">Polyrhizophydium stewartii</name>
    <dbReference type="NCBI Taxonomy" id="2732419"/>
    <lineage>
        <taxon>Eukaryota</taxon>
        <taxon>Fungi</taxon>
        <taxon>Fungi incertae sedis</taxon>
        <taxon>Chytridiomycota</taxon>
        <taxon>Chytridiomycota incertae sedis</taxon>
        <taxon>Chytridiomycetes</taxon>
        <taxon>Rhizophydiales</taxon>
        <taxon>Rhizophydiales incertae sedis</taxon>
        <taxon>Polyrhizophydium</taxon>
    </lineage>
</organism>
<evidence type="ECO:0000256" key="1">
    <source>
        <dbReference type="SAM" id="Phobius"/>
    </source>
</evidence>
<keyword evidence="1" id="KW-0812">Transmembrane</keyword>
<accession>A0ABR4NEV0</accession>
<keyword evidence="1" id="KW-1133">Transmembrane helix</keyword>
<evidence type="ECO:0008006" key="4">
    <source>
        <dbReference type="Google" id="ProtNLM"/>
    </source>
</evidence>
<dbReference type="EMBL" id="JADGIZ020000008">
    <property type="protein sequence ID" value="KAL2918065.1"/>
    <property type="molecule type" value="Genomic_DNA"/>
</dbReference>
<comment type="caution">
    <text evidence="2">The sequence shown here is derived from an EMBL/GenBank/DDBJ whole genome shotgun (WGS) entry which is preliminary data.</text>
</comment>
<keyword evidence="3" id="KW-1185">Reference proteome</keyword>
<name>A0ABR4NEV0_9FUNG</name>
<keyword evidence="1" id="KW-0472">Membrane</keyword>
<gene>
    <name evidence="2" type="ORF">HK105_202479</name>
</gene>
<dbReference type="Proteomes" id="UP001527925">
    <property type="component" value="Unassembled WGS sequence"/>
</dbReference>
<reference evidence="2 3" key="1">
    <citation type="submission" date="2023-09" db="EMBL/GenBank/DDBJ databases">
        <title>Pangenome analysis of Batrachochytrium dendrobatidis and related Chytrids.</title>
        <authorList>
            <person name="Yacoub M.N."/>
            <person name="Stajich J.E."/>
            <person name="James T.Y."/>
        </authorList>
    </citation>
    <scope>NUCLEOTIDE SEQUENCE [LARGE SCALE GENOMIC DNA]</scope>
    <source>
        <strain evidence="2 3">JEL0888</strain>
    </source>
</reference>
<evidence type="ECO:0000313" key="3">
    <source>
        <dbReference type="Proteomes" id="UP001527925"/>
    </source>
</evidence>
<feature type="transmembrane region" description="Helical" evidence="1">
    <location>
        <begin position="15"/>
        <end position="37"/>
    </location>
</feature>
<feature type="transmembrane region" description="Helical" evidence="1">
    <location>
        <begin position="49"/>
        <end position="69"/>
    </location>
</feature>